<dbReference type="Gene3D" id="3.40.710.10">
    <property type="entry name" value="DD-peptidase/beta-lactamase superfamily"/>
    <property type="match status" value="1"/>
</dbReference>
<dbReference type="PROSITE" id="PS51257">
    <property type="entry name" value="PROKAR_LIPOPROTEIN"/>
    <property type="match status" value="1"/>
</dbReference>
<reference evidence="2 3" key="1">
    <citation type="submission" date="2022-08" db="EMBL/GenBank/DDBJ databases">
        <title>Reclassification of Massilia species as members of the genera Telluria, Duganella, Pseudoduganella, Mokoshia gen. nov. and Zemynaea gen. nov. using orthogonal and non-orthogonal genome-based approaches.</title>
        <authorList>
            <person name="Bowman J.P."/>
        </authorList>
    </citation>
    <scope>NUCLEOTIDE SEQUENCE [LARGE SCALE GENOMIC DNA]</scope>
    <source>
        <strain evidence="2 3">JCM 31316</strain>
    </source>
</reference>
<dbReference type="EMBL" id="JANUGW010000001">
    <property type="protein sequence ID" value="MCS0580118.1"/>
    <property type="molecule type" value="Genomic_DNA"/>
</dbReference>
<comment type="caution">
    <text evidence="2">The sequence shown here is derived from an EMBL/GenBank/DDBJ whole genome shotgun (WGS) entry which is preliminary data.</text>
</comment>
<evidence type="ECO:0000259" key="1">
    <source>
        <dbReference type="Pfam" id="PF00144"/>
    </source>
</evidence>
<dbReference type="Proteomes" id="UP001204151">
    <property type="component" value="Unassembled WGS sequence"/>
</dbReference>
<organism evidence="2 3">
    <name type="scientific">Massilia pinisoli</name>
    <dbReference type="NCBI Taxonomy" id="1772194"/>
    <lineage>
        <taxon>Bacteria</taxon>
        <taxon>Pseudomonadati</taxon>
        <taxon>Pseudomonadota</taxon>
        <taxon>Betaproteobacteria</taxon>
        <taxon>Burkholderiales</taxon>
        <taxon>Oxalobacteraceae</taxon>
        <taxon>Telluria group</taxon>
        <taxon>Massilia</taxon>
    </lineage>
</organism>
<dbReference type="Pfam" id="PF00144">
    <property type="entry name" value="Beta-lactamase"/>
    <property type="match status" value="1"/>
</dbReference>
<dbReference type="InterPro" id="IPR001466">
    <property type="entry name" value="Beta-lactam-related"/>
</dbReference>
<dbReference type="PANTHER" id="PTHR43283:SF18">
    <property type="match status" value="1"/>
</dbReference>
<sequence length="381" mass="42406">MRLGRWLALSVAAWTMAGCAPPLRPLQSLSDPEVQRVMRREQVQGLALATIENGQVARVRVFGTRNAALGQPLTPDTVMSGASLTKTAFAYMVLQLADEGKLDLDAPVTKLLPQPLPAYHVRPYDFSDLAGDPRWQALTPRMLLAHSGGFANFRWLEPDGHLRIHFDPGSRYAYSGEGYTLLQLIVERGLGLDVGQEMQRRVFDRFGMRNTSMHWRPDFAENVADGYGFDGAMQPHERRYRVRAAGSMDTTIADQAKLWAGIMRGDGLRPDTRAALATGWLPITSRHQFPTLAGGEVAWPQKLASGLGVVTFEDRSGTGWFKGGHDDMTANFVLCMEAGQRCVVMLSNDVRAERLYPELGRQALGPDDMPWSWEYDWMEAP</sequence>
<accession>A0ABT1ZJN0</accession>
<evidence type="ECO:0000313" key="3">
    <source>
        <dbReference type="Proteomes" id="UP001204151"/>
    </source>
</evidence>
<protein>
    <submittedName>
        <fullName evidence="2">Beta-lactamase family protein</fullName>
    </submittedName>
</protein>
<dbReference type="RefSeq" id="WP_258814772.1">
    <property type="nucleotide sequence ID" value="NZ_JANUGW010000001.1"/>
</dbReference>
<dbReference type="SUPFAM" id="SSF56601">
    <property type="entry name" value="beta-lactamase/transpeptidase-like"/>
    <property type="match status" value="1"/>
</dbReference>
<dbReference type="InterPro" id="IPR050789">
    <property type="entry name" value="Diverse_Enzym_Activities"/>
</dbReference>
<gene>
    <name evidence="2" type="ORF">NX784_00785</name>
</gene>
<feature type="domain" description="Beta-lactamase-related" evidence="1">
    <location>
        <begin position="34"/>
        <end position="352"/>
    </location>
</feature>
<keyword evidence="3" id="KW-1185">Reference proteome</keyword>
<proteinExistence type="predicted"/>
<dbReference type="InterPro" id="IPR012338">
    <property type="entry name" value="Beta-lactam/transpept-like"/>
</dbReference>
<dbReference type="PANTHER" id="PTHR43283">
    <property type="entry name" value="BETA-LACTAMASE-RELATED"/>
    <property type="match status" value="1"/>
</dbReference>
<evidence type="ECO:0000313" key="2">
    <source>
        <dbReference type="EMBL" id="MCS0580118.1"/>
    </source>
</evidence>
<name>A0ABT1ZJN0_9BURK</name>